<organism evidence="1 2">
    <name type="scientific">Taibaiella lutea</name>
    <dbReference type="NCBI Taxonomy" id="2608001"/>
    <lineage>
        <taxon>Bacteria</taxon>
        <taxon>Pseudomonadati</taxon>
        <taxon>Bacteroidota</taxon>
        <taxon>Chitinophagia</taxon>
        <taxon>Chitinophagales</taxon>
        <taxon>Chitinophagaceae</taxon>
        <taxon>Taibaiella</taxon>
    </lineage>
</organism>
<protein>
    <submittedName>
        <fullName evidence="1">Uncharacterized protein</fullName>
    </submittedName>
</protein>
<sequence length="229" mass="25580">MTKKQEDQLTMWSATEAVLLKHEGLWQSIPAFADAAAQFRRIRIEVNPEANTQHQDNTGITYAKTVERSNLTELCKQMALNIKSYAINIKDFGLEKQFEFTPSYFDKLRDNAIPVVADAIYDKATALLEVLGDYGVGNNEMEELQASIINYKSMNPAPRLVKGEVKQATVNLSEKIQEGTAQLKQMDNLAGNFNKRSPEFVSAFRNARIVINTSSSRKPKNDGTSGTAK</sequence>
<dbReference type="Proteomes" id="UP000323632">
    <property type="component" value="Unassembled WGS sequence"/>
</dbReference>
<comment type="caution">
    <text evidence="1">The sequence shown here is derived from an EMBL/GenBank/DDBJ whole genome shotgun (WGS) entry which is preliminary data.</text>
</comment>
<gene>
    <name evidence="1" type="ORF">F0919_07775</name>
</gene>
<name>A0A5M6CH39_9BACT</name>
<evidence type="ECO:0000313" key="2">
    <source>
        <dbReference type="Proteomes" id="UP000323632"/>
    </source>
</evidence>
<reference evidence="1 2" key="1">
    <citation type="submission" date="2019-09" db="EMBL/GenBank/DDBJ databases">
        <title>Genome sequence and assembly of Taibaiella sp.</title>
        <authorList>
            <person name="Chhetri G."/>
        </authorList>
    </citation>
    <scope>NUCLEOTIDE SEQUENCE [LARGE SCALE GENOMIC DNA]</scope>
    <source>
        <strain evidence="1 2">KVB11</strain>
    </source>
</reference>
<accession>A0A5M6CH39</accession>
<dbReference type="RefSeq" id="WP_150032191.1">
    <property type="nucleotide sequence ID" value="NZ_VWSH01000002.1"/>
</dbReference>
<keyword evidence="2" id="KW-1185">Reference proteome</keyword>
<evidence type="ECO:0000313" key="1">
    <source>
        <dbReference type="EMBL" id="KAA5534511.1"/>
    </source>
</evidence>
<dbReference type="EMBL" id="VWSH01000002">
    <property type="protein sequence ID" value="KAA5534511.1"/>
    <property type="molecule type" value="Genomic_DNA"/>
</dbReference>
<dbReference type="AlphaFoldDB" id="A0A5M6CH39"/>
<proteinExistence type="predicted"/>